<dbReference type="AlphaFoldDB" id="A0A562RXH1"/>
<dbReference type="EMBL" id="VLLC01000009">
    <property type="protein sequence ID" value="TWI73016.1"/>
    <property type="molecule type" value="Genomic_DNA"/>
</dbReference>
<protein>
    <submittedName>
        <fullName evidence="1">Uncharacterized protein</fullName>
    </submittedName>
</protein>
<reference evidence="1 2" key="1">
    <citation type="submission" date="2019-07" db="EMBL/GenBank/DDBJ databases">
        <title>Genome sequencing of 100 strains of the haloalkaliphilic chemolithoautotrophic sulfur-oxidizing bacterium Thioalkalivibrio.</title>
        <authorList>
            <person name="Muyzer G."/>
        </authorList>
    </citation>
    <scope>NUCLEOTIDE SEQUENCE [LARGE SCALE GENOMIC DNA]</scope>
    <source>
        <strain evidence="1 2">ASO4-4</strain>
    </source>
</reference>
<comment type="caution">
    <text evidence="1">The sequence shown here is derived from an EMBL/GenBank/DDBJ whole genome shotgun (WGS) entry which is preliminary data.</text>
</comment>
<dbReference type="Proteomes" id="UP000318307">
    <property type="component" value="Unassembled WGS sequence"/>
</dbReference>
<dbReference type="OrthoDB" id="5459846at2"/>
<sequence length="135" mass="13907">MGKTLVGLKNLEEHICKDSCKIYMDGSIILTPGAKDELRSRGIAIVYGPKPEAAASCPPGCTCEACCAKAKGGCPAGCTCPACMEAALRSGAAGLETLILGIAGMVKTQYGISDPAQLMAISSQVVKTIRDNLQD</sequence>
<evidence type="ECO:0000313" key="2">
    <source>
        <dbReference type="Proteomes" id="UP000318307"/>
    </source>
</evidence>
<gene>
    <name evidence="1" type="ORF">LZ24_01427</name>
</gene>
<name>A0A562RXH1_9BACT</name>
<proteinExistence type="predicted"/>
<evidence type="ECO:0000313" key="1">
    <source>
        <dbReference type="EMBL" id="TWI73016.1"/>
    </source>
</evidence>
<accession>A0A562RXH1</accession>
<organism evidence="1 2">
    <name type="scientific">Desulfobotulus alkaliphilus</name>
    <dbReference type="NCBI Taxonomy" id="622671"/>
    <lineage>
        <taxon>Bacteria</taxon>
        <taxon>Pseudomonadati</taxon>
        <taxon>Thermodesulfobacteriota</taxon>
        <taxon>Desulfobacteria</taxon>
        <taxon>Desulfobacterales</taxon>
        <taxon>Desulfobacteraceae</taxon>
        <taxon>Desulfobotulus</taxon>
    </lineage>
</organism>
<keyword evidence="2" id="KW-1185">Reference proteome</keyword>
<dbReference type="RefSeq" id="WP_144683975.1">
    <property type="nucleotide sequence ID" value="NZ_VLLC01000009.1"/>
</dbReference>